<dbReference type="KEGG" id="sla:SERLADRAFT_387579"/>
<sequence length="91" mass="10608">MAYQADPSLLENPIRVCHVRALLGHLLPFPRDAVANAPSCRFKVALPRDKPCCCRRFMRISWQWLKAEISIHLCSGILWVHFVFSKEREFL</sequence>
<protein>
    <submittedName>
        <fullName evidence="1">Uncharacterized protein</fullName>
    </submittedName>
</protein>
<dbReference type="EMBL" id="GL945433">
    <property type="protein sequence ID" value="EGO25509.1"/>
    <property type="molecule type" value="Genomic_DNA"/>
</dbReference>
<dbReference type="GeneID" id="18811275"/>
<accession>F8NT36</accession>
<proteinExistence type="predicted"/>
<dbReference type="RefSeq" id="XP_007317631.1">
    <property type="nucleotide sequence ID" value="XM_007317569.1"/>
</dbReference>
<dbReference type="AlphaFoldDB" id="F8NT36"/>
<reference evidence="1" key="1">
    <citation type="submission" date="2011-04" db="EMBL/GenBank/DDBJ databases">
        <title>Evolution of plant cell wall degrading machinery underlies the functional diversity of forest fungi.</title>
        <authorList>
            <consortium name="US DOE Joint Genome Institute (JGI-PGF)"/>
            <person name="Eastwood D.C."/>
            <person name="Floudas D."/>
            <person name="Binder M."/>
            <person name="Majcherczyk A."/>
            <person name="Schneider P."/>
            <person name="Aerts A."/>
            <person name="Asiegbu F.O."/>
            <person name="Baker S.E."/>
            <person name="Barry K."/>
            <person name="Bendiksby M."/>
            <person name="Blumentritt M."/>
            <person name="Coutinho P.M."/>
            <person name="Cullen D."/>
            <person name="Cullen D."/>
            <person name="Gathman A."/>
            <person name="Goodell B."/>
            <person name="Henrissat B."/>
            <person name="Ihrmark K."/>
            <person name="Kauserud H."/>
            <person name="Kohler A."/>
            <person name="LaButti K."/>
            <person name="Lapidus A."/>
            <person name="Lavin J.L."/>
            <person name="Lee Y.-H."/>
            <person name="Lindquist E."/>
            <person name="Lilly W."/>
            <person name="Lucas S."/>
            <person name="Morin E."/>
            <person name="Murat C."/>
            <person name="Oguiza J.A."/>
            <person name="Park J."/>
            <person name="Pisabarro A.G."/>
            <person name="Riley R."/>
            <person name="Rosling A."/>
            <person name="Salamov A."/>
            <person name="Schmidt O."/>
            <person name="Schmutz J."/>
            <person name="Skrede I."/>
            <person name="Stenlid J."/>
            <person name="Wiebenga A."/>
            <person name="Xie X."/>
            <person name="Kues U."/>
            <person name="Hibbett D.S."/>
            <person name="Hoffmeister D."/>
            <person name="Hogberg N."/>
            <person name="Martin F."/>
            <person name="Grigoriev I.V."/>
            <person name="Watkinson S.C."/>
        </authorList>
    </citation>
    <scope>NUCLEOTIDE SEQUENCE</scope>
    <source>
        <strain evidence="1">S7.9</strain>
    </source>
</reference>
<dbReference type="Proteomes" id="UP000008064">
    <property type="component" value="Unassembled WGS sequence"/>
</dbReference>
<gene>
    <name evidence="1" type="ORF">SERLADRAFT_387579</name>
</gene>
<dbReference type="HOGENOM" id="CLU_2433006_0_0_1"/>
<feature type="non-terminal residue" evidence="1">
    <location>
        <position position="91"/>
    </location>
</feature>
<organism>
    <name type="scientific">Serpula lacrymans var. lacrymans (strain S7.9)</name>
    <name type="common">Dry rot fungus</name>
    <dbReference type="NCBI Taxonomy" id="578457"/>
    <lineage>
        <taxon>Eukaryota</taxon>
        <taxon>Fungi</taxon>
        <taxon>Dikarya</taxon>
        <taxon>Basidiomycota</taxon>
        <taxon>Agaricomycotina</taxon>
        <taxon>Agaricomycetes</taxon>
        <taxon>Agaricomycetidae</taxon>
        <taxon>Boletales</taxon>
        <taxon>Coniophorineae</taxon>
        <taxon>Serpulaceae</taxon>
        <taxon>Serpula</taxon>
    </lineage>
</organism>
<evidence type="ECO:0000313" key="1">
    <source>
        <dbReference type="EMBL" id="EGO25509.1"/>
    </source>
</evidence>
<name>F8NT36_SERL9</name>